<accession>A0A246JXL9</accession>
<evidence type="ECO:0000313" key="2">
    <source>
        <dbReference type="EMBL" id="OWQ97845.1"/>
    </source>
</evidence>
<dbReference type="AlphaFoldDB" id="A0A246JXL9"/>
<dbReference type="Proteomes" id="UP000197097">
    <property type="component" value="Unassembled WGS sequence"/>
</dbReference>
<dbReference type="InterPro" id="IPR025514">
    <property type="entry name" value="DUF4402"/>
</dbReference>
<protein>
    <recommendedName>
        <fullName evidence="4">DUF4402 domain-containing protein</fullName>
    </recommendedName>
</protein>
<reference evidence="2 3" key="1">
    <citation type="journal article" date="2002" name="Int. J. Syst. Evol. Microbiol.">
        <title>Sphingopyxis witflariensis sp. nov., isolated from activated sludge.</title>
        <authorList>
            <person name="Kampfer P."/>
            <person name="Witzenberger R."/>
            <person name="Denner E.B."/>
            <person name="Busse H.J."/>
            <person name="Neef A."/>
        </authorList>
    </citation>
    <scope>NUCLEOTIDE SEQUENCE [LARGE SCALE GENOMIC DNA]</scope>
    <source>
        <strain evidence="2 3">DSM 14551</strain>
    </source>
</reference>
<sequence length="186" mass="19170">MRTSHIICPLPAQRGLAIFAPLFALAAASPALAQNNAQGQAEAIVLRPLSFFKVGDLDFGDIIASGTAGTVRVAPDGARTRTGGATLAGSGGEPARFAGLGSFNRQVNISLGANSIWITGPGTRMRVRDFEIGSTPSAILSTGPTRFRITSALGNYNFPIGATLEVGANQAPGDYSGSFTVTLNYL</sequence>
<proteinExistence type="predicted"/>
<evidence type="ECO:0000256" key="1">
    <source>
        <dbReference type="SAM" id="SignalP"/>
    </source>
</evidence>
<feature type="signal peptide" evidence="1">
    <location>
        <begin position="1"/>
        <end position="33"/>
    </location>
</feature>
<comment type="caution">
    <text evidence="2">The sequence shown here is derived from an EMBL/GenBank/DDBJ whole genome shotgun (WGS) entry which is preliminary data.</text>
</comment>
<dbReference type="RefSeq" id="WP_088472459.1">
    <property type="nucleotide sequence ID" value="NZ_NISJ01000004.1"/>
</dbReference>
<dbReference type="OrthoDB" id="7576381at2"/>
<dbReference type="EMBL" id="NISJ01000004">
    <property type="protein sequence ID" value="OWQ97845.1"/>
    <property type="molecule type" value="Genomic_DNA"/>
</dbReference>
<evidence type="ECO:0008006" key="4">
    <source>
        <dbReference type="Google" id="ProtNLM"/>
    </source>
</evidence>
<evidence type="ECO:0000313" key="3">
    <source>
        <dbReference type="Proteomes" id="UP000197097"/>
    </source>
</evidence>
<keyword evidence="1" id="KW-0732">Signal</keyword>
<dbReference type="Pfam" id="PF14352">
    <property type="entry name" value="DUF4402"/>
    <property type="match status" value="1"/>
</dbReference>
<organism evidence="2 3">
    <name type="scientific">Sphingopyxis witflariensis</name>
    <dbReference type="NCBI Taxonomy" id="173675"/>
    <lineage>
        <taxon>Bacteria</taxon>
        <taxon>Pseudomonadati</taxon>
        <taxon>Pseudomonadota</taxon>
        <taxon>Alphaproteobacteria</taxon>
        <taxon>Sphingomonadales</taxon>
        <taxon>Sphingomonadaceae</taxon>
        <taxon>Sphingopyxis</taxon>
    </lineage>
</organism>
<gene>
    <name evidence="2" type="ORF">CDQ91_09350</name>
</gene>
<name>A0A246JXL9_9SPHN</name>
<feature type="chain" id="PRO_5012309374" description="DUF4402 domain-containing protein" evidence="1">
    <location>
        <begin position="34"/>
        <end position="186"/>
    </location>
</feature>
<keyword evidence="3" id="KW-1185">Reference proteome</keyword>